<dbReference type="Pfam" id="PF18986">
    <property type="entry name" value="DUF5719"/>
    <property type="match status" value="1"/>
</dbReference>
<sequence>MSDRPRRALADDEEPEEIFEAEPGEAGLARRAVDAEDAGDEPVVRAARAMDPDDVATPDEDDLDGNDGDPSTASAVERPATDDKAGHYWKGPVWAVTLAVAAVAISLLTTAIPESQRTAPAAQLISSGRTLVCPPSQGKASLAAGSVGGSLHVGTSADKLSETSVPAVTKIDNSAGFVRSMAGQHPPTGSVLSADHGKTTWVPCVGTATDGAVSLTNPSASDLVVVNADTRAATVDVTLLGSKGEIDTAGMRGIRVSPGQTKVLPLSVWNNDTTPVTALIGSREGRVVVGARTWAPKGRETIAMAPASKTVYLPAVPAKVSTATLVISNPGTTRLGVSVTALAGHGPFTPDGADQIDIDPRSTIQVDMSKALAGEAVGLKLSAHHPLVARLFVQGKHGTTDYALVGPGSSSKVLEQTLGAGGTLELSNPGGEAVTFTGTLTADGGKKTAVNGTVPAGSTWSGKVPAAGHLHVVGSAPLIGGVVSGSGLAVLPLDAIATSTNGRRATVDPLLR</sequence>
<dbReference type="EMBL" id="NOWI01000009">
    <property type="protein sequence ID" value="RFT42993.1"/>
    <property type="molecule type" value="Genomic_DNA"/>
</dbReference>
<comment type="caution">
    <text evidence="2">The sequence shown here is derived from an EMBL/GenBank/DDBJ whole genome shotgun (WGS) entry which is preliminary data.</text>
</comment>
<dbReference type="RefSeq" id="WP_117189670.1">
    <property type="nucleotide sequence ID" value="NZ_AP024308.1"/>
</dbReference>
<name>A0A3E2DDE7_9ACTN</name>
<dbReference type="InterPro" id="IPR043777">
    <property type="entry name" value="DUF5719"/>
</dbReference>
<evidence type="ECO:0000313" key="3">
    <source>
        <dbReference type="Proteomes" id="UP000259211"/>
    </source>
</evidence>
<feature type="region of interest" description="Disordered" evidence="1">
    <location>
        <begin position="1"/>
        <end position="87"/>
    </location>
</feature>
<feature type="compositionally biased region" description="Basic and acidic residues" evidence="1">
    <location>
        <begin position="1"/>
        <end position="10"/>
    </location>
</feature>
<gene>
    <name evidence="2" type="ORF">CHT91_10645</name>
</gene>
<organism evidence="2 3">
    <name type="scientific">Cutibacterium avidum</name>
    <dbReference type="NCBI Taxonomy" id="33010"/>
    <lineage>
        <taxon>Bacteria</taxon>
        <taxon>Bacillati</taxon>
        <taxon>Actinomycetota</taxon>
        <taxon>Actinomycetes</taxon>
        <taxon>Propionibacteriales</taxon>
        <taxon>Propionibacteriaceae</taxon>
        <taxon>Cutibacterium</taxon>
    </lineage>
</organism>
<evidence type="ECO:0000256" key="1">
    <source>
        <dbReference type="SAM" id="MobiDB-lite"/>
    </source>
</evidence>
<proteinExistence type="predicted"/>
<evidence type="ECO:0000313" key="2">
    <source>
        <dbReference type="EMBL" id="RFT42993.1"/>
    </source>
</evidence>
<dbReference type="AlphaFoldDB" id="A0A3E2DDE7"/>
<reference evidence="2 3" key="1">
    <citation type="submission" date="2017-07" db="EMBL/GenBank/DDBJ databases">
        <authorList>
            <person name="Sun Z.S."/>
            <person name="Albrecht U."/>
            <person name="Echele G."/>
            <person name="Lee C.C."/>
        </authorList>
    </citation>
    <scope>NUCLEOTIDE SEQUENCE [LARGE SCALE GENOMIC DNA]</scope>
    <source>
        <strain evidence="2 3">P16-029</strain>
    </source>
</reference>
<accession>A0A3E2DDE7</accession>
<dbReference type="Proteomes" id="UP000259211">
    <property type="component" value="Unassembled WGS sequence"/>
</dbReference>
<protein>
    <submittedName>
        <fullName evidence="2">Uncharacterized protein</fullName>
    </submittedName>
</protein>
<feature type="compositionally biased region" description="Acidic residues" evidence="1">
    <location>
        <begin position="11"/>
        <end position="23"/>
    </location>
</feature>
<feature type="compositionally biased region" description="Acidic residues" evidence="1">
    <location>
        <begin position="52"/>
        <end position="67"/>
    </location>
</feature>